<reference evidence="2" key="1">
    <citation type="journal article" date="2020" name="bioRxiv">
        <title>A rank-normalized archaeal taxonomy based on genome phylogeny resolves widespread incomplete and uneven classifications.</title>
        <authorList>
            <person name="Rinke C."/>
            <person name="Chuvochina M."/>
            <person name="Mussig A.J."/>
            <person name="Chaumeil P.-A."/>
            <person name="Waite D.W."/>
            <person name="Whitman W.B."/>
            <person name="Parks D.H."/>
            <person name="Hugenholtz P."/>
        </authorList>
    </citation>
    <scope>NUCLEOTIDE SEQUENCE</scope>
    <source>
        <strain evidence="2">UBA12518</strain>
    </source>
</reference>
<dbReference type="SUPFAM" id="SSF53300">
    <property type="entry name" value="vWA-like"/>
    <property type="match status" value="1"/>
</dbReference>
<evidence type="ECO:0000313" key="3">
    <source>
        <dbReference type="Proteomes" id="UP000600363"/>
    </source>
</evidence>
<evidence type="ECO:0000313" key="2">
    <source>
        <dbReference type="EMBL" id="HIH70199.1"/>
    </source>
</evidence>
<dbReference type="Pfam" id="PF01882">
    <property type="entry name" value="DUF58"/>
    <property type="match status" value="1"/>
</dbReference>
<dbReference type="AlphaFoldDB" id="A0A832RYM1"/>
<accession>A0A832RYM1</accession>
<gene>
    <name evidence="2" type="ORF">HA299_06285</name>
</gene>
<dbReference type="PANTHER" id="PTHR33608:SF6">
    <property type="entry name" value="BLL2464 PROTEIN"/>
    <property type="match status" value="1"/>
</dbReference>
<dbReference type="PANTHER" id="PTHR33608">
    <property type="entry name" value="BLL2464 PROTEIN"/>
    <property type="match status" value="1"/>
</dbReference>
<name>A0A832RYM1_9EURY</name>
<dbReference type="InterPro" id="IPR036465">
    <property type="entry name" value="vWFA_dom_sf"/>
</dbReference>
<dbReference type="Proteomes" id="UP000600363">
    <property type="component" value="Unassembled WGS sequence"/>
</dbReference>
<protein>
    <submittedName>
        <fullName evidence="2">DUF58 domain-containing protein</fullName>
    </submittedName>
</protein>
<dbReference type="RefSeq" id="WP_042684759.1">
    <property type="nucleotide sequence ID" value="NZ_DUIH01000021.1"/>
</dbReference>
<sequence length="284" mass="32633">MIDLEFFEQLDRFTLMVRKRVSSAYTGAHRSVRYGRGTESVGYRQYNRGDDIRLIDWKVYARTERLYVKEYEEEKSITAHILLDISKSMGFGEPTKLEYGLMIGAGVAYLVCKQNERFAFSTFSDRLVVRQPKRGVGYLLSVISEIEGLKSEGITSMREAVERFSSTLRTKSLVVLISDMLVDVEEAKDAIYRLGEHELIVVMVLSPDESEPRLMGDVKLVDSETGEVVQTYVGPRFLERYKERLNEHVLTLEKAASDVGADFFVFRTDTPVFDALFEIVSRRW</sequence>
<proteinExistence type="predicted"/>
<dbReference type="InterPro" id="IPR002881">
    <property type="entry name" value="DUF58"/>
</dbReference>
<comment type="caution">
    <text evidence="2">The sequence shown here is derived from an EMBL/GenBank/DDBJ whole genome shotgun (WGS) entry which is preliminary data.</text>
</comment>
<organism evidence="2 3">
    <name type="scientific">Methermicoccus shengliensis</name>
    <dbReference type="NCBI Taxonomy" id="660064"/>
    <lineage>
        <taxon>Archaea</taxon>
        <taxon>Methanobacteriati</taxon>
        <taxon>Methanobacteriota</taxon>
        <taxon>Stenosarchaea group</taxon>
        <taxon>Methanomicrobia</taxon>
        <taxon>Methanosarcinales</taxon>
        <taxon>Methermicoccaceae</taxon>
        <taxon>Methermicoccus</taxon>
    </lineage>
</organism>
<feature type="domain" description="DUF58" evidence="1">
    <location>
        <begin position="43"/>
        <end position="247"/>
    </location>
</feature>
<dbReference type="EMBL" id="DUIH01000021">
    <property type="protein sequence ID" value="HIH70199.1"/>
    <property type="molecule type" value="Genomic_DNA"/>
</dbReference>
<evidence type="ECO:0000259" key="1">
    <source>
        <dbReference type="Pfam" id="PF01882"/>
    </source>
</evidence>
<dbReference type="Gene3D" id="3.40.50.410">
    <property type="entry name" value="von Willebrand factor, type A domain"/>
    <property type="match status" value="1"/>
</dbReference>